<evidence type="ECO:0000313" key="1">
    <source>
        <dbReference type="EMBL" id="KAI0086743.1"/>
    </source>
</evidence>
<accession>A0ACB8TXD9</accession>
<name>A0ACB8TXD9_9APHY</name>
<gene>
    <name evidence="1" type="ORF">BDY19DRAFT_995496</name>
</gene>
<sequence>MHLQPIFALFSLLFLVVATRIGSRDDAFACPTPIILATTNITLLDTTIQFDSLTCDPSVLRVHTNTIQGSNTLAQPFGQCGGQGFTGPTVCVSGFFCEAFNPFFSQCMPLPTTTAKPTTTAIPTTTVTKTIPAPTPTPTNNVCNQLCSNTCGSLGSLPPISEDCQTIFDSITILGGSVAPTFEVPPNSIQQLTFGTCRVFFENLSAGQSLTYCWSALANTSSAAGTQCFPPTQPVMTLGLCTSASGLWAVG</sequence>
<protein>
    <submittedName>
        <fullName evidence="1">Uncharacterized protein</fullName>
    </submittedName>
</protein>
<comment type="caution">
    <text evidence="1">The sequence shown here is derived from an EMBL/GenBank/DDBJ whole genome shotgun (WGS) entry which is preliminary data.</text>
</comment>
<evidence type="ECO:0000313" key="2">
    <source>
        <dbReference type="Proteomes" id="UP001055072"/>
    </source>
</evidence>
<proteinExistence type="predicted"/>
<keyword evidence="2" id="KW-1185">Reference proteome</keyword>
<organism evidence="1 2">
    <name type="scientific">Irpex rosettiformis</name>
    <dbReference type="NCBI Taxonomy" id="378272"/>
    <lineage>
        <taxon>Eukaryota</taxon>
        <taxon>Fungi</taxon>
        <taxon>Dikarya</taxon>
        <taxon>Basidiomycota</taxon>
        <taxon>Agaricomycotina</taxon>
        <taxon>Agaricomycetes</taxon>
        <taxon>Polyporales</taxon>
        <taxon>Irpicaceae</taxon>
        <taxon>Irpex</taxon>
    </lineage>
</organism>
<dbReference type="Proteomes" id="UP001055072">
    <property type="component" value="Unassembled WGS sequence"/>
</dbReference>
<reference evidence="1" key="1">
    <citation type="journal article" date="2021" name="Environ. Microbiol.">
        <title>Gene family expansions and transcriptome signatures uncover fungal adaptations to wood decay.</title>
        <authorList>
            <person name="Hage H."/>
            <person name="Miyauchi S."/>
            <person name="Viragh M."/>
            <person name="Drula E."/>
            <person name="Min B."/>
            <person name="Chaduli D."/>
            <person name="Navarro D."/>
            <person name="Favel A."/>
            <person name="Norest M."/>
            <person name="Lesage-Meessen L."/>
            <person name="Balint B."/>
            <person name="Merenyi Z."/>
            <person name="de Eugenio L."/>
            <person name="Morin E."/>
            <person name="Martinez A.T."/>
            <person name="Baldrian P."/>
            <person name="Stursova M."/>
            <person name="Martinez M.J."/>
            <person name="Novotny C."/>
            <person name="Magnuson J.K."/>
            <person name="Spatafora J.W."/>
            <person name="Maurice S."/>
            <person name="Pangilinan J."/>
            <person name="Andreopoulos W."/>
            <person name="LaButti K."/>
            <person name="Hundley H."/>
            <person name="Na H."/>
            <person name="Kuo A."/>
            <person name="Barry K."/>
            <person name="Lipzen A."/>
            <person name="Henrissat B."/>
            <person name="Riley R."/>
            <person name="Ahrendt S."/>
            <person name="Nagy L.G."/>
            <person name="Grigoriev I.V."/>
            <person name="Martin F."/>
            <person name="Rosso M.N."/>
        </authorList>
    </citation>
    <scope>NUCLEOTIDE SEQUENCE</scope>
    <source>
        <strain evidence="1">CBS 384.51</strain>
    </source>
</reference>
<dbReference type="EMBL" id="MU274921">
    <property type="protein sequence ID" value="KAI0086743.1"/>
    <property type="molecule type" value="Genomic_DNA"/>
</dbReference>